<proteinExistence type="predicted"/>
<name>A0A1E4SDN9_9ASCO</name>
<gene>
    <name evidence="1" type="ORF">CANTADRAFT_55848</name>
</gene>
<dbReference type="AlphaFoldDB" id="A0A1E4SDN9"/>
<evidence type="ECO:0008006" key="3">
    <source>
        <dbReference type="Google" id="ProtNLM"/>
    </source>
</evidence>
<dbReference type="RefSeq" id="XP_020062752.1">
    <property type="nucleotide sequence ID" value="XM_020210501.1"/>
</dbReference>
<evidence type="ECO:0000313" key="2">
    <source>
        <dbReference type="Proteomes" id="UP000094285"/>
    </source>
</evidence>
<dbReference type="STRING" id="984487.A0A1E4SDN9"/>
<reference evidence="2" key="1">
    <citation type="submission" date="2016-05" db="EMBL/GenBank/DDBJ databases">
        <title>Comparative genomics of biotechnologically important yeasts.</title>
        <authorList>
            <consortium name="DOE Joint Genome Institute"/>
            <person name="Riley R."/>
            <person name="Haridas S."/>
            <person name="Wolfe K.H."/>
            <person name="Lopes M.R."/>
            <person name="Hittinger C.T."/>
            <person name="Goker M."/>
            <person name="Salamov A."/>
            <person name="Wisecaver J."/>
            <person name="Long T.M."/>
            <person name="Aerts A.L."/>
            <person name="Barry K."/>
            <person name="Choi C."/>
            <person name="Clum A."/>
            <person name="Coughlan A.Y."/>
            <person name="Deshpande S."/>
            <person name="Douglass A.P."/>
            <person name="Hanson S.J."/>
            <person name="Klenk H.-P."/>
            <person name="Labutti K."/>
            <person name="Lapidus A."/>
            <person name="Lindquist E."/>
            <person name="Lipzen A."/>
            <person name="Meier-Kolthoff J.P."/>
            <person name="Ohm R.A."/>
            <person name="Otillar R.P."/>
            <person name="Pangilinan J."/>
            <person name="Peng Y."/>
            <person name="Rokas A."/>
            <person name="Rosa C.A."/>
            <person name="Scheuner C."/>
            <person name="Sibirny A.A."/>
            <person name="Slot J.C."/>
            <person name="Stielow J.B."/>
            <person name="Sun H."/>
            <person name="Kurtzman C.P."/>
            <person name="Blackwell M."/>
            <person name="Grigoriev I.V."/>
            <person name="Jeffries T.W."/>
        </authorList>
    </citation>
    <scope>NUCLEOTIDE SEQUENCE [LARGE SCALE GENOMIC DNA]</scope>
    <source>
        <strain evidence="2">NRRL Y-17324</strain>
    </source>
</reference>
<dbReference type="OrthoDB" id="4020988at2759"/>
<dbReference type="Proteomes" id="UP000094285">
    <property type="component" value="Unassembled WGS sequence"/>
</dbReference>
<feature type="non-terminal residue" evidence="1">
    <location>
        <position position="332"/>
    </location>
</feature>
<organism evidence="1 2">
    <name type="scientific">Suhomyces tanzawaensis NRRL Y-17324</name>
    <dbReference type="NCBI Taxonomy" id="984487"/>
    <lineage>
        <taxon>Eukaryota</taxon>
        <taxon>Fungi</taxon>
        <taxon>Dikarya</taxon>
        <taxon>Ascomycota</taxon>
        <taxon>Saccharomycotina</taxon>
        <taxon>Pichiomycetes</taxon>
        <taxon>Debaryomycetaceae</taxon>
        <taxon>Suhomyces</taxon>
    </lineage>
</organism>
<dbReference type="EMBL" id="KV453915">
    <property type="protein sequence ID" value="ODV77630.1"/>
    <property type="molecule type" value="Genomic_DNA"/>
</dbReference>
<dbReference type="GeneID" id="30984637"/>
<keyword evidence="2" id="KW-1185">Reference proteome</keyword>
<evidence type="ECO:0000313" key="1">
    <source>
        <dbReference type="EMBL" id="ODV77630.1"/>
    </source>
</evidence>
<accession>A0A1E4SDN9</accession>
<protein>
    <recommendedName>
        <fullName evidence="3">WD40 repeat-like protein</fullName>
    </recommendedName>
</protein>
<sequence length="332" mass="37179">MLGSQSVLSLCGHYVASVVNGVLEIAPINGNGPVHTHQLNDAIRRHVVNNGVEGRPRVSKAVVTQLEWEKVVSGASCAKIGVVIENYGLLMVYELHNHEPIVIQQSRDDGIEKFEWVPPVDSQQQDEDGPGGYSNSKQLVVFTKNYLHMKLYSLDCTHILLTIVKPLVHHLVVSPHRSNRIWSMVADTMEYNQPPLIYHFYNQGSTSTLFQASRLPQYLLTTPHIEWSASGRWLSLFTGEDILYGFDLKIFNLLGTQGPLNTASTVKPIFELNTMGDSKSIQGSNYPSTRYSGSWMSLQEDDHYVAISVADNAVELIFFSLRILRTISRVVK</sequence>